<proteinExistence type="predicted"/>
<sequence>MRIGKIEALGIIERDRVDLLDCHKGFLCEGDLPFRPPIHKDKITVWPPVDIHPSAKIGKHVMIGRYTNICGDIEIGDYTRIQGFCFIPEGRIQA</sequence>
<dbReference type="SUPFAM" id="SSF51161">
    <property type="entry name" value="Trimeric LpxA-like enzymes"/>
    <property type="match status" value="1"/>
</dbReference>
<feature type="non-terminal residue" evidence="1">
    <location>
        <position position="94"/>
    </location>
</feature>
<dbReference type="EMBL" id="BARS01024430">
    <property type="protein sequence ID" value="GAG07789.1"/>
    <property type="molecule type" value="Genomic_DNA"/>
</dbReference>
<dbReference type="Gene3D" id="2.160.10.10">
    <property type="entry name" value="Hexapeptide repeat proteins"/>
    <property type="match status" value="1"/>
</dbReference>
<protein>
    <recommendedName>
        <fullName evidence="2">UDP-3-O-[3-hydroxymyristoyl] glucosamine N-acyltransferase non-repeat region domain-containing protein</fullName>
    </recommendedName>
</protein>
<dbReference type="InterPro" id="IPR001451">
    <property type="entry name" value="Hexapep"/>
</dbReference>
<dbReference type="Pfam" id="PF00132">
    <property type="entry name" value="Hexapep"/>
    <property type="match status" value="1"/>
</dbReference>
<gene>
    <name evidence="1" type="ORF">S01H1_38782</name>
</gene>
<organism evidence="1">
    <name type="scientific">marine sediment metagenome</name>
    <dbReference type="NCBI Taxonomy" id="412755"/>
    <lineage>
        <taxon>unclassified sequences</taxon>
        <taxon>metagenomes</taxon>
        <taxon>ecological metagenomes</taxon>
    </lineage>
</organism>
<dbReference type="AlphaFoldDB" id="X0UPN9"/>
<dbReference type="InterPro" id="IPR011004">
    <property type="entry name" value="Trimer_LpxA-like_sf"/>
</dbReference>
<evidence type="ECO:0008006" key="2">
    <source>
        <dbReference type="Google" id="ProtNLM"/>
    </source>
</evidence>
<comment type="caution">
    <text evidence="1">The sequence shown here is derived from an EMBL/GenBank/DDBJ whole genome shotgun (WGS) entry which is preliminary data.</text>
</comment>
<reference evidence="1" key="1">
    <citation type="journal article" date="2014" name="Front. Microbiol.">
        <title>High frequency of phylogenetically diverse reductive dehalogenase-homologous genes in deep subseafloor sedimentary metagenomes.</title>
        <authorList>
            <person name="Kawai M."/>
            <person name="Futagami T."/>
            <person name="Toyoda A."/>
            <person name="Takaki Y."/>
            <person name="Nishi S."/>
            <person name="Hori S."/>
            <person name="Arai W."/>
            <person name="Tsubouchi T."/>
            <person name="Morono Y."/>
            <person name="Uchiyama I."/>
            <person name="Ito T."/>
            <person name="Fujiyama A."/>
            <person name="Inagaki F."/>
            <person name="Takami H."/>
        </authorList>
    </citation>
    <scope>NUCLEOTIDE SEQUENCE</scope>
    <source>
        <strain evidence="1">Expedition CK06-06</strain>
    </source>
</reference>
<accession>X0UPN9</accession>
<name>X0UPN9_9ZZZZ</name>
<evidence type="ECO:0000313" key="1">
    <source>
        <dbReference type="EMBL" id="GAG07789.1"/>
    </source>
</evidence>